<sequence length="78" mass="8882">MAKIGLPYAKGMKGEVFQRVGQRRKEELRVELVSVLSYMGFNNGSIRTTIKGFIFTFSAAPIQLPRKLFKKIKKFLDG</sequence>
<protein>
    <submittedName>
        <fullName evidence="1">Uncharacterized protein</fullName>
    </submittedName>
</protein>
<keyword evidence="2" id="KW-1185">Reference proteome</keyword>
<evidence type="ECO:0000313" key="1">
    <source>
        <dbReference type="EMBL" id="PON57854.1"/>
    </source>
</evidence>
<name>A0A2P5CA34_PARAD</name>
<dbReference type="OrthoDB" id="10541851at2759"/>
<proteinExistence type="predicted"/>
<dbReference type="EMBL" id="JXTB01000155">
    <property type="protein sequence ID" value="PON57854.1"/>
    <property type="molecule type" value="Genomic_DNA"/>
</dbReference>
<comment type="caution">
    <text evidence="1">The sequence shown here is derived from an EMBL/GenBank/DDBJ whole genome shotgun (WGS) entry which is preliminary data.</text>
</comment>
<dbReference type="Proteomes" id="UP000237105">
    <property type="component" value="Unassembled WGS sequence"/>
</dbReference>
<organism evidence="1 2">
    <name type="scientific">Parasponia andersonii</name>
    <name type="common">Sponia andersonii</name>
    <dbReference type="NCBI Taxonomy" id="3476"/>
    <lineage>
        <taxon>Eukaryota</taxon>
        <taxon>Viridiplantae</taxon>
        <taxon>Streptophyta</taxon>
        <taxon>Embryophyta</taxon>
        <taxon>Tracheophyta</taxon>
        <taxon>Spermatophyta</taxon>
        <taxon>Magnoliopsida</taxon>
        <taxon>eudicotyledons</taxon>
        <taxon>Gunneridae</taxon>
        <taxon>Pentapetalae</taxon>
        <taxon>rosids</taxon>
        <taxon>fabids</taxon>
        <taxon>Rosales</taxon>
        <taxon>Cannabaceae</taxon>
        <taxon>Parasponia</taxon>
    </lineage>
</organism>
<reference evidence="2" key="1">
    <citation type="submission" date="2016-06" db="EMBL/GenBank/DDBJ databases">
        <title>Parallel loss of symbiosis genes in relatives of nitrogen-fixing non-legume Parasponia.</title>
        <authorList>
            <person name="Van Velzen R."/>
            <person name="Holmer R."/>
            <person name="Bu F."/>
            <person name="Rutten L."/>
            <person name="Van Zeijl A."/>
            <person name="Liu W."/>
            <person name="Santuari L."/>
            <person name="Cao Q."/>
            <person name="Sharma T."/>
            <person name="Shen D."/>
            <person name="Roswanjaya Y."/>
            <person name="Wardhani T."/>
            <person name="Kalhor M.S."/>
            <person name="Jansen J."/>
            <person name="Van den Hoogen J."/>
            <person name="Gungor B."/>
            <person name="Hartog M."/>
            <person name="Hontelez J."/>
            <person name="Verver J."/>
            <person name="Yang W.-C."/>
            <person name="Schijlen E."/>
            <person name="Repin R."/>
            <person name="Schilthuizen M."/>
            <person name="Schranz E."/>
            <person name="Heidstra R."/>
            <person name="Miyata K."/>
            <person name="Fedorova E."/>
            <person name="Kohlen W."/>
            <person name="Bisseling T."/>
            <person name="Smit S."/>
            <person name="Geurts R."/>
        </authorList>
    </citation>
    <scope>NUCLEOTIDE SEQUENCE [LARGE SCALE GENOMIC DNA]</scope>
    <source>
        <strain evidence="2">cv. WU1-14</strain>
    </source>
</reference>
<dbReference type="AlphaFoldDB" id="A0A2P5CA34"/>
<evidence type="ECO:0000313" key="2">
    <source>
        <dbReference type="Proteomes" id="UP000237105"/>
    </source>
</evidence>
<accession>A0A2P5CA34</accession>
<gene>
    <name evidence="1" type="ORF">PanWU01x14_170670</name>
</gene>